<reference evidence="1" key="3">
    <citation type="journal article" date="2000" name="Genome Res.">
        <title>RIKEN integrated sequence analysis (RISA) system--384-format sequencing pipeline with 384 multicapillary sequencer.</title>
        <authorList>
            <person name="Shibata K."/>
            <person name="Itoh M."/>
            <person name="Aizawa K."/>
            <person name="Nagaoka S."/>
            <person name="Sasaki N."/>
            <person name="Carninci P."/>
            <person name="Konno H."/>
            <person name="Akiyama J."/>
            <person name="Nishi K."/>
            <person name="Kitsunai T."/>
            <person name="Tashiro H."/>
            <person name="Itoh M."/>
            <person name="Sumi N."/>
            <person name="Ishii Y."/>
            <person name="Nakamura S."/>
            <person name="Hazama M."/>
            <person name="Nishine T."/>
            <person name="Harada A."/>
            <person name="Yamamoto R."/>
            <person name="Matsumoto H."/>
            <person name="Sakaguchi S."/>
            <person name="Ikegami T."/>
            <person name="Kashiwagi K."/>
            <person name="Fujiwake S."/>
            <person name="Inoue K."/>
            <person name="Togawa Y."/>
            <person name="Izawa M."/>
            <person name="Ohara E."/>
            <person name="Watahiki M."/>
            <person name="Yoneda Y."/>
            <person name="Ishikawa T."/>
            <person name="Ozawa K."/>
            <person name="Tanaka T."/>
            <person name="Matsuura S."/>
            <person name="Kawai J."/>
            <person name="Okazaki Y."/>
            <person name="Muramatsu M."/>
            <person name="Inoue Y."/>
            <person name="Kira A."/>
            <person name="Hayashizaki Y."/>
        </authorList>
    </citation>
    <scope>NUCLEOTIDE SEQUENCE</scope>
    <source>
        <strain evidence="1">C57BL/6J</strain>
        <tissue evidence="1">Testis</tissue>
    </source>
</reference>
<dbReference type="AGR" id="MGI:3642254"/>
<sequence>MVSSCLTQPRALPVDFLSLLLGSGEACTLSLLQQGPTDCLLHPTHSLGSILNRASLSPSPGGEMDTSGLLSATIGWIGFLKYS</sequence>
<reference evidence="1" key="6">
    <citation type="submission" date="2004-03" db="EMBL/GenBank/DDBJ databases">
        <authorList>
            <person name="Arakawa T."/>
            <person name="Carninci P."/>
            <person name="Fukuda S."/>
            <person name="Hashizume W."/>
            <person name="Hayashida K."/>
            <person name="Hori F."/>
            <person name="Iida J."/>
            <person name="Imamura K."/>
            <person name="Imotani K."/>
            <person name="Itoh M."/>
            <person name="Kanagawa S."/>
            <person name="Kawai J."/>
            <person name="Kojima M."/>
            <person name="Konno H."/>
            <person name="Murata M."/>
            <person name="Nakamura M."/>
            <person name="Ninomiya N."/>
            <person name="Nishiyori H."/>
            <person name="Nomura K."/>
            <person name="Ohno M."/>
            <person name="Sakazume N."/>
            <person name="Sano H."/>
            <person name="Sasaki D."/>
            <person name="Shibata K."/>
            <person name="Shiraki T."/>
            <person name="Tagami M."/>
            <person name="Tagami Y."/>
            <person name="Waki K."/>
            <person name="Watahiki A."/>
            <person name="Muramatsu M."/>
            <person name="Hayashizaki Y."/>
        </authorList>
    </citation>
    <scope>NUCLEOTIDE SEQUENCE</scope>
    <source>
        <strain evidence="1">C57BL/6J</strain>
        <tissue evidence="1">Testis</tissue>
    </source>
</reference>
<organism evidence="1">
    <name type="scientific">Mus musculus</name>
    <name type="common">Mouse</name>
    <dbReference type="NCBI Taxonomy" id="10090"/>
    <lineage>
        <taxon>Eukaryota</taxon>
        <taxon>Metazoa</taxon>
        <taxon>Chordata</taxon>
        <taxon>Craniata</taxon>
        <taxon>Vertebrata</taxon>
        <taxon>Euteleostomi</taxon>
        <taxon>Mammalia</taxon>
        <taxon>Eutheria</taxon>
        <taxon>Euarchontoglires</taxon>
        <taxon>Glires</taxon>
        <taxon>Rodentia</taxon>
        <taxon>Myomorpha</taxon>
        <taxon>Muroidea</taxon>
        <taxon>Muridae</taxon>
        <taxon>Murinae</taxon>
        <taxon>Mus</taxon>
        <taxon>Mus</taxon>
    </lineage>
</organism>
<protein>
    <submittedName>
        <fullName evidence="1">Uncharacterized protein</fullName>
    </submittedName>
</protein>
<reference evidence="1" key="5">
    <citation type="journal article" date="2002" name="Nature">
        <title>Analysis of the mouse transcriptome based on functional annotation of 60,770 full-length cDNAs.</title>
        <authorList>
            <consortium name="The FANTOM Consortium and the RIKEN Genome Exploration Research Group Phase I and II Team"/>
        </authorList>
    </citation>
    <scope>NUCLEOTIDE SEQUENCE</scope>
    <source>
        <strain evidence="1">C57BL/6J</strain>
        <tissue evidence="1">Testis</tissue>
    </source>
</reference>
<dbReference type="EMBL" id="AK131726">
    <property type="protein sequence ID" value="BAE20783.1"/>
    <property type="molecule type" value="mRNA"/>
</dbReference>
<reference evidence="1" key="8">
    <citation type="journal article" date="2005" name="Science">
        <title>Antisense Transcription in the Mammalian Transcriptome.</title>
        <authorList>
            <consortium name="RIKEN Genome Exploration Research Group and Genome Science Group (Genome Network Project Core Group) and the FANTOM Consortium"/>
        </authorList>
    </citation>
    <scope>NUCLEOTIDE SEQUENCE</scope>
    <source>
        <strain evidence="1">C57BL/6J</strain>
        <tissue evidence="1">Testis</tissue>
    </source>
</reference>
<gene>
    <name evidence="2" type="primary">Gm10398</name>
</gene>
<evidence type="ECO:0000313" key="1">
    <source>
        <dbReference type="EMBL" id="BAE20783.1"/>
    </source>
</evidence>
<reference evidence="1" key="2">
    <citation type="journal article" date="2000" name="Genome Res.">
        <title>Normalization and subtraction of cap-trapper-selected cDNAs to prepare full-length cDNA libraries for rapid discovery of new genes.</title>
        <authorList>
            <person name="Carninci P."/>
            <person name="Shibata Y."/>
            <person name="Hayatsu N."/>
            <person name="Sugahara Y."/>
            <person name="Shibata K."/>
            <person name="Itoh M."/>
            <person name="Konno H."/>
            <person name="Okazaki Y."/>
            <person name="Muramatsu M."/>
            <person name="Hayashizaki Y."/>
        </authorList>
    </citation>
    <scope>NUCLEOTIDE SEQUENCE</scope>
    <source>
        <strain evidence="1">C57BL/6J</strain>
        <tissue evidence="1">Testis</tissue>
    </source>
</reference>
<reference evidence="1" key="7">
    <citation type="journal article" date="2005" name="Science">
        <title>The Transcriptional Landscape of the Mammalian Genome.</title>
        <authorList>
            <consortium name="The FANTOM Consortium"/>
            <consortium name="Riken Genome Exploration Research Group and Genome Science Group (Genome Network Project Core Group)"/>
        </authorList>
    </citation>
    <scope>NUCLEOTIDE SEQUENCE</scope>
    <source>
        <strain evidence="1">C57BL/6J</strain>
        <tissue evidence="1">Testis</tissue>
    </source>
</reference>
<dbReference type="MGI" id="MGI:3642254">
    <property type="gene designation" value="Gm10398"/>
</dbReference>
<name>Q3V2L4_MOUSE</name>
<reference evidence="1" key="4">
    <citation type="journal article" date="2001" name="Nature">
        <title>Functional annotation of a full-length mouse cDNA collection.</title>
        <authorList>
            <consortium name="The RIKEN Genome Exploration Research Group Phase II Team and the FANTOM Consortium"/>
        </authorList>
    </citation>
    <scope>NUCLEOTIDE SEQUENCE</scope>
    <source>
        <strain evidence="1">C57BL/6J</strain>
        <tissue evidence="1">Testis</tissue>
    </source>
</reference>
<reference evidence="1" key="1">
    <citation type="journal article" date="1999" name="Methods Enzymol.">
        <title>High-efficiency full-length cDNA cloning.</title>
        <authorList>
            <person name="Carninci P."/>
            <person name="Hayashizaki Y."/>
        </authorList>
    </citation>
    <scope>NUCLEOTIDE SEQUENCE</scope>
    <source>
        <strain evidence="1">C57BL/6J</strain>
        <tissue evidence="1">Testis</tissue>
    </source>
</reference>
<accession>Q3V2L4</accession>
<dbReference type="AlphaFoldDB" id="Q3V2L4"/>
<proteinExistence type="evidence at transcript level"/>
<evidence type="ECO:0000313" key="2">
    <source>
        <dbReference type="MGI" id="MGI:3642254"/>
    </source>
</evidence>